<dbReference type="Pfam" id="PF00528">
    <property type="entry name" value="BPD_transp_1"/>
    <property type="match status" value="1"/>
</dbReference>
<dbReference type="AlphaFoldDB" id="A0AAX3W7N9"/>
<keyword evidence="17" id="KW-1185">Reference proteome</keyword>
<keyword evidence="9" id="KW-0406">Ion transport</keyword>
<evidence type="ECO:0000256" key="8">
    <source>
        <dbReference type="ARBA" id="ARBA00022989"/>
    </source>
</evidence>
<dbReference type="GO" id="GO:0005886">
    <property type="term" value="C:plasma membrane"/>
    <property type="evidence" value="ECO:0007669"/>
    <property type="project" value="UniProtKB-SubCell"/>
</dbReference>
<evidence type="ECO:0000256" key="1">
    <source>
        <dbReference type="ARBA" id="ARBA00004651"/>
    </source>
</evidence>
<feature type="transmembrane region" description="Helical" evidence="12">
    <location>
        <begin position="327"/>
        <end position="348"/>
    </location>
</feature>
<reference evidence="15 17" key="1">
    <citation type="submission" date="2021-06" db="EMBL/GenBank/DDBJ databases">
        <title>Staphylococcus lentus K169 genome sequencing.</title>
        <authorList>
            <person name="Sundareshan S."/>
            <person name="Akhila D.S."/>
            <person name="Prachi D."/>
            <person name="Sivakumar R."/>
            <person name="Rajendhran J."/>
            <person name="Isloor S."/>
            <person name="Hegde N.R."/>
        </authorList>
    </citation>
    <scope>NUCLEOTIDE SEQUENCE [LARGE SCALE GENOMIC DNA]</scope>
    <source>
        <strain evidence="15 17">K169</strain>
    </source>
</reference>
<dbReference type="PANTHER" id="PTHR43386">
    <property type="entry name" value="OLIGOPEPTIDE TRANSPORT SYSTEM PERMEASE PROTEIN APPC"/>
    <property type="match status" value="1"/>
</dbReference>
<reference evidence="16" key="2">
    <citation type="journal article" date="2023" name="Antibiotics">
        <title>Prevalence and Molecular Characterization of Methicillin-Resistant Staphylococci (MRS) and Mammaliicocci (MRM) in Dromedary Camels from Algeria: First Detection of SCCmec-mecC Hybrid in Methicillin-Resistant Mammaliicoccus lentus.</title>
        <authorList>
            <person name="Belhout C."/>
            <person name="Boyen F."/>
            <person name="Vereecke N."/>
            <person name="Theuns S."/>
            <person name="Taibi N."/>
            <person name="Stegger M."/>
            <person name="de la Fe-Rodriguez P.Y."/>
            <person name="Bouayad L."/>
            <person name="Elgroud R."/>
            <person name="Butaye P."/>
        </authorList>
    </citation>
    <scope>NUCLEOTIDE SEQUENCE</scope>
    <source>
        <strain evidence="16">7048</strain>
    </source>
</reference>
<evidence type="ECO:0000256" key="11">
    <source>
        <dbReference type="ARBA" id="ARBA00024202"/>
    </source>
</evidence>
<dbReference type="EMBL" id="CP118848">
    <property type="protein sequence ID" value="WHI60921.1"/>
    <property type="molecule type" value="Genomic_DNA"/>
</dbReference>
<evidence type="ECO:0000256" key="12">
    <source>
        <dbReference type="RuleBase" id="RU363032"/>
    </source>
</evidence>
<evidence type="ECO:0000256" key="3">
    <source>
        <dbReference type="ARBA" id="ARBA00022475"/>
    </source>
</evidence>
<comment type="similarity">
    <text evidence="11">Belongs to the binding-protein-dependent transport system permease family. OppBC subfamily.</text>
</comment>
<keyword evidence="6" id="KW-0571">Peptide transport</keyword>
<evidence type="ECO:0000256" key="6">
    <source>
        <dbReference type="ARBA" id="ARBA00022856"/>
    </source>
</evidence>
<feature type="transmembrane region" description="Helical" evidence="12">
    <location>
        <begin position="277"/>
        <end position="302"/>
    </location>
</feature>
<feature type="domain" description="ABC transmembrane type-1" evidence="14">
    <location>
        <begin position="156"/>
        <end position="345"/>
    </location>
</feature>
<dbReference type="PANTHER" id="PTHR43386:SF24">
    <property type="entry name" value="OLIGOPEPTIDE TRANSPORT SYSTEM PERMEASE PROTEIN AMID"/>
    <property type="match status" value="1"/>
</dbReference>
<evidence type="ECO:0000313" key="15">
    <source>
        <dbReference type="EMBL" id="MBU6112931.1"/>
    </source>
</evidence>
<feature type="transmembrane region" description="Helical" evidence="12">
    <location>
        <begin position="219"/>
        <end position="238"/>
    </location>
</feature>
<dbReference type="RefSeq" id="WP_064204848.1">
    <property type="nucleotide sequence ID" value="NZ_CP059679.1"/>
</dbReference>
<dbReference type="EMBL" id="JAHLZN010000003">
    <property type="protein sequence ID" value="MBU6112931.1"/>
    <property type="molecule type" value="Genomic_DNA"/>
</dbReference>
<dbReference type="GO" id="GO:0015031">
    <property type="term" value="P:protein transport"/>
    <property type="evidence" value="ECO:0007669"/>
    <property type="project" value="UniProtKB-KW"/>
</dbReference>
<dbReference type="InterPro" id="IPR050366">
    <property type="entry name" value="BP-dependent_transpt_permease"/>
</dbReference>
<dbReference type="Pfam" id="PF12911">
    <property type="entry name" value="OppC_N"/>
    <property type="match status" value="1"/>
</dbReference>
<evidence type="ECO:0000256" key="5">
    <source>
        <dbReference type="ARBA" id="ARBA00022692"/>
    </source>
</evidence>
<dbReference type="GO" id="GO:0015675">
    <property type="term" value="P:nickel cation transport"/>
    <property type="evidence" value="ECO:0007669"/>
    <property type="project" value="UniProtKB-KW"/>
</dbReference>
<feature type="transmembrane region" description="Helical" evidence="12">
    <location>
        <begin position="158"/>
        <end position="183"/>
    </location>
</feature>
<dbReference type="Gene3D" id="1.10.3720.10">
    <property type="entry name" value="MetI-like"/>
    <property type="match status" value="1"/>
</dbReference>
<evidence type="ECO:0000256" key="2">
    <source>
        <dbReference type="ARBA" id="ARBA00022448"/>
    </source>
</evidence>
<keyword evidence="2 12" id="KW-0813">Transport</keyword>
<keyword evidence="10 12" id="KW-0472">Membrane</keyword>
<feature type="compositionally biased region" description="Basic and acidic residues" evidence="13">
    <location>
        <begin position="1"/>
        <end position="11"/>
    </location>
</feature>
<keyword evidence="5 12" id="KW-0812">Transmembrane</keyword>
<keyword evidence="9" id="KW-0921">Nickel transport</keyword>
<keyword evidence="4" id="KW-0533">Nickel</keyword>
<keyword evidence="7" id="KW-0653">Protein transport</keyword>
<dbReference type="Proteomes" id="UP001223261">
    <property type="component" value="Chromosome"/>
</dbReference>
<dbReference type="InterPro" id="IPR000515">
    <property type="entry name" value="MetI-like"/>
</dbReference>
<name>A0AAX3W7N9_MAMLE</name>
<evidence type="ECO:0000256" key="13">
    <source>
        <dbReference type="SAM" id="MobiDB-lite"/>
    </source>
</evidence>
<feature type="compositionally biased region" description="Polar residues" evidence="13">
    <location>
        <begin position="12"/>
        <end position="22"/>
    </location>
</feature>
<dbReference type="GO" id="GO:0055085">
    <property type="term" value="P:transmembrane transport"/>
    <property type="evidence" value="ECO:0007669"/>
    <property type="project" value="InterPro"/>
</dbReference>
<dbReference type="NCBIfam" id="NF045475">
    <property type="entry name" value="Opp3C"/>
    <property type="match status" value="1"/>
</dbReference>
<evidence type="ECO:0000313" key="18">
    <source>
        <dbReference type="Proteomes" id="UP001223261"/>
    </source>
</evidence>
<evidence type="ECO:0000256" key="10">
    <source>
        <dbReference type="ARBA" id="ARBA00023136"/>
    </source>
</evidence>
<gene>
    <name evidence="15" type="ORF">KQ656_03120</name>
    <name evidence="16" type="ORF">PYH69_04620</name>
</gene>
<keyword evidence="8 12" id="KW-1133">Transmembrane helix</keyword>
<feature type="transmembrane region" description="Helical" evidence="12">
    <location>
        <begin position="66"/>
        <end position="87"/>
    </location>
</feature>
<evidence type="ECO:0000256" key="4">
    <source>
        <dbReference type="ARBA" id="ARBA00022596"/>
    </source>
</evidence>
<evidence type="ECO:0000313" key="17">
    <source>
        <dbReference type="Proteomes" id="UP000770161"/>
    </source>
</evidence>
<dbReference type="PROSITE" id="PS50928">
    <property type="entry name" value="ABC_TM1"/>
    <property type="match status" value="1"/>
</dbReference>
<accession>A0AAX3W7N9</accession>
<dbReference type="GO" id="GO:0015833">
    <property type="term" value="P:peptide transport"/>
    <property type="evidence" value="ECO:0007669"/>
    <property type="project" value="UniProtKB-KW"/>
</dbReference>
<feature type="region of interest" description="Disordered" evidence="13">
    <location>
        <begin position="1"/>
        <end position="22"/>
    </location>
</feature>
<dbReference type="SUPFAM" id="SSF161098">
    <property type="entry name" value="MetI-like"/>
    <property type="match status" value="1"/>
</dbReference>
<protein>
    <submittedName>
        <fullName evidence="16">ABC transporter permease</fullName>
    </submittedName>
</protein>
<sequence length="358" mass="40047">MANNDHEKDKLNNSGYDNASITHSTQGVPAEKFVLHGRDKVVEEKFERKSRTFWQDAWAQLKSNKLAVIGLIGLVLLTLLSLVGPLMNDHKFSDQNVSHANLPPKIPVLDQVPFLPFDGTDRDGFDVYEGSNVNENYWFGTDELGRDLWTRTWRGTQVSLFIGVIAAALDIFIGVIYGALSGYFGGRTDDIMQRIVEILSSIPNLIVVILFVLLFDPSIWTIILAMSVTGWLGMSRIVRGQFLKLKEQEFVMASRTLGVSNYKLIFKHILPNTLGPIIVTSMFTVPSAIFFEAFLSFIGLGIPAPQASLGSLVDTGRKMLLIFPHELFVPAVVLSLLILFFYLFSDGLRDAFDPKMRK</sequence>
<dbReference type="Proteomes" id="UP000770161">
    <property type="component" value="Unassembled WGS sequence"/>
</dbReference>
<feature type="transmembrane region" description="Helical" evidence="12">
    <location>
        <begin position="195"/>
        <end position="213"/>
    </location>
</feature>
<dbReference type="CDD" id="cd06261">
    <property type="entry name" value="TM_PBP2"/>
    <property type="match status" value="1"/>
</dbReference>
<evidence type="ECO:0000256" key="9">
    <source>
        <dbReference type="ARBA" id="ARBA00023112"/>
    </source>
</evidence>
<evidence type="ECO:0000313" key="16">
    <source>
        <dbReference type="EMBL" id="WHI60921.1"/>
    </source>
</evidence>
<organism evidence="16 18">
    <name type="scientific">Mammaliicoccus lentus</name>
    <name type="common">Staphylococcus lentus</name>
    <dbReference type="NCBI Taxonomy" id="42858"/>
    <lineage>
        <taxon>Bacteria</taxon>
        <taxon>Bacillati</taxon>
        <taxon>Bacillota</taxon>
        <taxon>Bacilli</taxon>
        <taxon>Bacillales</taxon>
        <taxon>Staphylococcaceae</taxon>
        <taxon>Mammaliicoccus</taxon>
    </lineage>
</organism>
<keyword evidence="3" id="KW-1003">Cell membrane</keyword>
<proteinExistence type="inferred from homology"/>
<evidence type="ECO:0000256" key="7">
    <source>
        <dbReference type="ARBA" id="ARBA00022927"/>
    </source>
</evidence>
<comment type="subcellular location">
    <subcellularLocation>
        <location evidence="1 12">Cell membrane</location>
        <topology evidence="1 12">Multi-pass membrane protein</topology>
    </subcellularLocation>
</comment>
<dbReference type="InterPro" id="IPR025966">
    <property type="entry name" value="OppC_N"/>
</dbReference>
<dbReference type="InterPro" id="IPR035906">
    <property type="entry name" value="MetI-like_sf"/>
</dbReference>
<evidence type="ECO:0000259" key="14">
    <source>
        <dbReference type="PROSITE" id="PS50928"/>
    </source>
</evidence>